<reference evidence="1" key="1">
    <citation type="submission" date="2014-09" db="EMBL/GenBank/DDBJ databases">
        <authorList>
            <person name="Magalhaes I.L.F."/>
            <person name="Oliveira U."/>
            <person name="Santos F.R."/>
            <person name="Vidigal T.H.D.A."/>
            <person name="Brescovit A.D."/>
            <person name="Santos A.J."/>
        </authorList>
    </citation>
    <scope>NUCLEOTIDE SEQUENCE</scope>
    <source>
        <tissue evidence="1">Shoot tissue taken approximately 20 cm above the soil surface</tissue>
    </source>
</reference>
<name>A0A0A9BSP4_ARUDO</name>
<evidence type="ECO:0000313" key="1">
    <source>
        <dbReference type="EMBL" id="JAD65213.1"/>
    </source>
</evidence>
<sequence>MEESKLNLTSHYL</sequence>
<proteinExistence type="predicted"/>
<reference evidence="1" key="2">
    <citation type="journal article" date="2015" name="Data Brief">
        <title>Shoot transcriptome of the giant reed, Arundo donax.</title>
        <authorList>
            <person name="Barrero R.A."/>
            <person name="Guerrero F.D."/>
            <person name="Moolhuijzen P."/>
            <person name="Goolsby J.A."/>
            <person name="Tidwell J."/>
            <person name="Bellgard S.E."/>
            <person name="Bellgard M.I."/>
        </authorList>
    </citation>
    <scope>NUCLEOTIDE SEQUENCE</scope>
    <source>
        <tissue evidence="1">Shoot tissue taken approximately 20 cm above the soil surface</tissue>
    </source>
</reference>
<dbReference type="EMBL" id="GBRH01232682">
    <property type="protein sequence ID" value="JAD65213.1"/>
    <property type="molecule type" value="Transcribed_RNA"/>
</dbReference>
<accession>A0A0A9BSP4</accession>
<organism evidence="1">
    <name type="scientific">Arundo donax</name>
    <name type="common">Giant reed</name>
    <name type="synonym">Donax arundinaceus</name>
    <dbReference type="NCBI Taxonomy" id="35708"/>
    <lineage>
        <taxon>Eukaryota</taxon>
        <taxon>Viridiplantae</taxon>
        <taxon>Streptophyta</taxon>
        <taxon>Embryophyta</taxon>
        <taxon>Tracheophyta</taxon>
        <taxon>Spermatophyta</taxon>
        <taxon>Magnoliopsida</taxon>
        <taxon>Liliopsida</taxon>
        <taxon>Poales</taxon>
        <taxon>Poaceae</taxon>
        <taxon>PACMAD clade</taxon>
        <taxon>Arundinoideae</taxon>
        <taxon>Arundineae</taxon>
        <taxon>Arundo</taxon>
    </lineage>
</organism>
<protein>
    <submittedName>
        <fullName evidence="1">Uncharacterized protein</fullName>
    </submittedName>
</protein>